<protein>
    <recommendedName>
        <fullName evidence="1">N-acetyltransferase domain-containing protein</fullName>
    </recommendedName>
</protein>
<comment type="caution">
    <text evidence="2">The sequence shown here is derived from an EMBL/GenBank/DDBJ whole genome shotgun (WGS) entry which is preliminary data.</text>
</comment>
<dbReference type="GO" id="GO:0016747">
    <property type="term" value="F:acyltransferase activity, transferring groups other than amino-acyl groups"/>
    <property type="evidence" value="ECO:0007669"/>
    <property type="project" value="InterPro"/>
</dbReference>
<dbReference type="AlphaFoldDB" id="A0A1Y3U1B2"/>
<evidence type="ECO:0000313" key="2">
    <source>
        <dbReference type="EMBL" id="OUN40988.1"/>
    </source>
</evidence>
<evidence type="ECO:0000313" key="3">
    <source>
        <dbReference type="Proteomes" id="UP000195455"/>
    </source>
</evidence>
<organism evidence="2 3">
    <name type="scientific">Anaerotignum lactatifermentans</name>
    <dbReference type="NCBI Taxonomy" id="160404"/>
    <lineage>
        <taxon>Bacteria</taxon>
        <taxon>Bacillati</taxon>
        <taxon>Bacillota</taxon>
        <taxon>Clostridia</taxon>
        <taxon>Lachnospirales</taxon>
        <taxon>Anaerotignaceae</taxon>
        <taxon>Anaerotignum</taxon>
    </lineage>
</organism>
<sequence length="207" mass="24420">MGVVAFLLKMWYAVTRKKQTGGKKMFERILTEEGFNKVYPILEQSFPETELRTREDQLALIENEKYHMYAIEDEDGTVGGVIAAWELADDFLYIEHFATLPEKRNHGFGGKMLDLFLHWKGKNVVLEVEVPEDTLTRRRIGFYERHGFVWNDYPYMQPPMRKGQEPLPLRLMTKPAGISLETYERYRSAIHYNVYRYTKENLGKVNK</sequence>
<dbReference type="CDD" id="cd04301">
    <property type="entry name" value="NAT_SF"/>
    <property type="match status" value="1"/>
</dbReference>
<dbReference type="EMBL" id="NFHM01000025">
    <property type="protein sequence ID" value="OUN40988.1"/>
    <property type="molecule type" value="Genomic_DNA"/>
</dbReference>
<proteinExistence type="predicted"/>
<dbReference type="Pfam" id="PF13508">
    <property type="entry name" value="Acetyltransf_7"/>
    <property type="match status" value="1"/>
</dbReference>
<dbReference type="InterPro" id="IPR000182">
    <property type="entry name" value="GNAT_dom"/>
</dbReference>
<dbReference type="Proteomes" id="UP000195455">
    <property type="component" value="Unassembled WGS sequence"/>
</dbReference>
<dbReference type="Gene3D" id="3.40.630.30">
    <property type="match status" value="1"/>
</dbReference>
<dbReference type="SUPFAM" id="SSF55729">
    <property type="entry name" value="Acyl-CoA N-acyltransferases (Nat)"/>
    <property type="match status" value="1"/>
</dbReference>
<evidence type="ECO:0000259" key="1">
    <source>
        <dbReference type="PROSITE" id="PS51186"/>
    </source>
</evidence>
<accession>A0A1Y3U1B2</accession>
<name>A0A1Y3U1B2_9FIRM</name>
<dbReference type="InterPro" id="IPR016181">
    <property type="entry name" value="Acyl_CoA_acyltransferase"/>
</dbReference>
<gene>
    <name evidence="2" type="ORF">B5G26_13045</name>
</gene>
<dbReference type="PROSITE" id="PS51186">
    <property type="entry name" value="GNAT"/>
    <property type="match status" value="1"/>
</dbReference>
<feature type="domain" description="N-acetyltransferase" evidence="1">
    <location>
        <begin position="25"/>
        <end position="161"/>
    </location>
</feature>
<reference evidence="3" key="1">
    <citation type="submission" date="2017-04" db="EMBL/GenBank/DDBJ databases">
        <title>Function of individual gut microbiota members based on whole genome sequencing of pure cultures obtained from chicken caecum.</title>
        <authorList>
            <person name="Medvecky M."/>
            <person name="Cejkova D."/>
            <person name="Polansky O."/>
            <person name="Karasova D."/>
            <person name="Kubasova T."/>
            <person name="Cizek A."/>
            <person name="Rychlik I."/>
        </authorList>
    </citation>
    <scope>NUCLEOTIDE SEQUENCE [LARGE SCALE GENOMIC DNA]</scope>
    <source>
        <strain evidence="3">An75</strain>
    </source>
</reference>